<keyword evidence="7 10" id="KW-1133">Transmembrane helix</keyword>
<feature type="domain" description="RCK N-terminal" evidence="11">
    <location>
        <begin position="407"/>
        <end position="524"/>
    </location>
</feature>
<dbReference type="InterPro" id="IPR036721">
    <property type="entry name" value="RCK_C_sf"/>
</dbReference>
<evidence type="ECO:0000256" key="5">
    <source>
        <dbReference type="ARBA" id="ARBA00022692"/>
    </source>
</evidence>
<dbReference type="InterPro" id="IPR006153">
    <property type="entry name" value="Cation/H_exchanger_TM"/>
</dbReference>
<dbReference type="GO" id="GO:0008324">
    <property type="term" value="F:monoatomic cation transmembrane transporter activity"/>
    <property type="evidence" value="ECO:0007669"/>
    <property type="project" value="InterPro"/>
</dbReference>
<feature type="transmembrane region" description="Helical" evidence="10">
    <location>
        <begin position="112"/>
        <end position="134"/>
    </location>
</feature>
<evidence type="ECO:0000256" key="9">
    <source>
        <dbReference type="ARBA" id="ARBA00023136"/>
    </source>
</evidence>
<dbReference type="InterPro" id="IPR038770">
    <property type="entry name" value="Na+/solute_symporter_sf"/>
</dbReference>
<dbReference type="OrthoDB" id="5298942at2"/>
<evidence type="ECO:0000256" key="4">
    <source>
        <dbReference type="ARBA" id="ARBA00022538"/>
    </source>
</evidence>
<dbReference type="Pfam" id="PF00999">
    <property type="entry name" value="Na_H_Exchanger"/>
    <property type="match status" value="1"/>
</dbReference>
<gene>
    <name evidence="13" type="ORF">Ga0061068_101155</name>
</gene>
<dbReference type="PANTHER" id="PTHR46157:SF4">
    <property type="entry name" value="K(+) EFFLUX ANTIPORTER 3, CHLOROPLASTIC"/>
    <property type="match status" value="1"/>
</dbReference>
<dbReference type="Gene3D" id="3.30.70.1450">
    <property type="entry name" value="Regulator of K+ conductance, C-terminal domain"/>
    <property type="match status" value="1"/>
</dbReference>
<evidence type="ECO:0000313" key="14">
    <source>
        <dbReference type="Proteomes" id="UP000182108"/>
    </source>
</evidence>
<dbReference type="InterPro" id="IPR006037">
    <property type="entry name" value="RCK_C"/>
</dbReference>
<dbReference type="InterPro" id="IPR036291">
    <property type="entry name" value="NAD(P)-bd_dom_sf"/>
</dbReference>
<evidence type="ECO:0000259" key="12">
    <source>
        <dbReference type="PROSITE" id="PS51202"/>
    </source>
</evidence>
<feature type="domain" description="RCK C-terminal" evidence="12">
    <location>
        <begin position="570"/>
        <end position="654"/>
    </location>
</feature>
<keyword evidence="5 10" id="KW-0812">Transmembrane</keyword>
<feature type="transmembrane region" description="Helical" evidence="10">
    <location>
        <begin position="146"/>
        <end position="170"/>
    </location>
</feature>
<dbReference type="RefSeq" id="WP_055422541.1">
    <property type="nucleotide sequence ID" value="NZ_CYHH01000001.1"/>
</dbReference>
<feature type="transmembrane region" description="Helical" evidence="10">
    <location>
        <begin position="52"/>
        <end position="73"/>
    </location>
</feature>
<dbReference type="Pfam" id="PF02254">
    <property type="entry name" value="TrkA_N"/>
    <property type="match status" value="1"/>
</dbReference>
<evidence type="ECO:0000256" key="1">
    <source>
        <dbReference type="ARBA" id="ARBA00004141"/>
    </source>
</evidence>
<accession>A0A0K6IPG4</accession>
<keyword evidence="6" id="KW-0630">Potassium</keyword>
<dbReference type="InterPro" id="IPR003148">
    <property type="entry name" value="RCK_N"/>
</dbReference>
<evidence type="ECO:0000256" key="8">
    <source>
        <dbReference type="ARBA" id="ARBA00023065"/>
    </source>
</evidence>
<reference evidence="14" key="1">
    <citation type="submission" date="2015-08" db="EMBL/GenBank/DDBJ databases">
        <authorList>
            <person name="Babu N.S."/>
            <person name="Beckwith C.J."/>
            <person name="Beseler K.G."/>
            <person name="Brison A."/>
            <person name="Carone J.V."/>
            <person name="Caskin T.P."/>
            <person name="Diamond M."/>
            <person name="Durham M.E."/>
            <person name="Foxe J.M."/>
            <person name="Go M."/>
            <person name="Henderson B.A."/>
            <person name="Jones I.B."/>
            <person name="McGettigan J.A."/>
            <person name="Micheletti S.J."/>
            <person name="Nasrallah M.E."/>
            <person name="Ortiz D."/>
            <person name="Piller C.R."/>
            <person name="Privatt S.R."/>
            <person name="Schneider S.L."/>
            <person name="Sharp S."/>
            <person name="Smith T.C."/>
            <person name="Stanton J.D."/>
            <person name="Ullery H.E."/>
            <person name="Wilson R.J."/>
            <person name="Serrano M.G."/>
            <person name="Buck G."/>
            <person name="Lee V."/>
            <person name="Wang Y."/>
            <person name="Carvalho R."/>
            <person name="Voegtly L."/>
            <person name="Shi R."/>
            <person name="Duckworth R."/>
            <person name="Johnson A."/>
            <person name="Loviza R."/>
            <person name="Walstead R."/>
            <person name="Shah Z."/>
            <person name="Kiflezghi M."/>
            <person name="Wade K."/>
            <person name="Ball S.L."/>
            <person name="Bradley K.W."/>
            <person name="Asai D.J."/>
            <person name="Bowman C.A."/>
            <person name="Russell D.A."/>
            <person name="Pope W.H."/>
            <person name="Jacobs-Sera D."/>
            <person name="Hendrix R.W."/>
            <person name="Hatfull G.F."/>
        </authorList>
    </citation>
    <scope>NUCLEOTIDE SEQUENCE [LARGE SCALE GENOMIC DNA]</scope>
    <source>
        <strain evidence="14">JCM 19170</strain>
    </source>
</reference>
<evidence type="ECO:0000256" key="6">
    <source>
        <dbReference type="ARBA" id="ARBA00022958"/>
    </source>
</evidence>
<keyword evidence="2" id="KW-0813">Transport</keyword>
<dbReference type="Gene3D" id="1.20.1530.20">
    <property type="match status" value="1"/>
</dbReference>
<dbReference type="Gene3D" id="3.40.50.720">
    <property type="entry name" value="NAD(P)-binding Rossmann-like Domain"/>
    <property type="match status" value="1"/>
</dbReference>
<dbReference type="GO" id="GO:0015297">
    <property type="term" value="F:antiporter activity"/>
    <property type="evidence" value="ECO:0007669"/>
    <property type="project" value="UniProtKB-KW"/>
</dbReference>
<dbReference type="SUPFAM" id="SSF116726">
    <property type="entry name" value="TrkA C-terminal domain-like"/>
    <property type="match status" value="1"/>
</dbReference>
<evidence type="ECO:0000313" key="13">
    <source>
        <dbReference type="EMBL" id="CUB04986.1"/>
    </source>
</evidence>
<protein>
    <submittedName>
        <fullName evidence="13">Kef-type potassium/proton antiporter, CPA2 family (TC 2.A.37.1)</fullName>
    </submittedName>
</protein>
<dbReference type="PROSITE" id="PS51202">
    <property type="entry name" value="RCK_C"/>
    <property type="match status" value="1"/>
</dbReference>
<feature type="transmembrane region" description="Helical" evidence="10">
    <location>
        <begin position="218"/>
        <end position="247"/>
    </location>
</feature>
<dbReference type="Proteomes" id="UP000182108">
    <property type="component" value="Unassembled WGS sequence"/>
</dbReference>
<dbReference type="PROSITE" id="PS51201">
    <property type="entry name" value="RCK_N"/>
    <property type="match status" value="1"/>
</dbReference>
<dbReference type="AlphaFoldDB" id="A0A0K6IPG4"/>
<dbReference type="SUPFAM" id="SSF51735">
    <property type="entry name" value="NAD(P)-binding Rossmann-fold domains"/>
    <property type="match status" value="1"/>
</dbReference>
<feature type="transmembrane region" description="Helical" evidence="10">
    <location>
        <begin position="292"/>
        <end position="311"/>
    </location>
</feature>
<keyword evidence="3" id="KW-0050">Antiport</keyword>
<sequence length="656" mass="70160">MEGGLTTVLLLLAGSLAAVALFKSMGLPALMGYLLVGVAVGPHALGLMPEEGGAAVLAEFGVVFLMFSIGLEFSLAQLNAMRRVVLGLGALQVLVTHLVFTLLGWSLGLSLLAAWALGGALTMSSTAILSKLLVERLELDKAHGREVIGVLLFQDLAVVPLLILVPALAAPDGERWWVTLGAAVLKIAVLLVLVLRFGQPVMRRWFTWVARQKSPELFMLNVLLVTLGMAALSNALGLSLALGAFLAGMLISETEYRYQVEEDIKPFRDVLLGLFFITVGMFLDVGEVTRNFVFVVLLLVGMLGIKAAVVWGASRALGSNAAVAMRSALWLCTGGEFGFVLLAQTAGLGLLPSAWLQTAVAALVLSVLAAPLIVAVSDRLVLRFVASEWLARSMELTQIASRTMLVKQHVLVLGYGRTGQYLARLLEHEAVPTVALDLDPERVREAEVAGESVLYGDASRRETLIAAGLLRARAVVVTFAELGASLRVLSVLRELRPDVPVVVRARTENDVDRLMAAGATAVISEAIEVSLMLATHTLALIGMPLTRVARRIREIRAQRYALLRGYFAGRSDESEAGEGGMRLHSVLLSPDSWAVGRRLGDVGLEECGVTVAAVRRRGIRAQTPEPQLVLQAGDVVILRGEQAALERGEAILLQGP</sequence>
<keyword evidence="9 10" id="KW-0472">Membrane</keyword>
<evidence type="ECO:0000256" key="7">
    <source>
        <dbReference type="ARBA" id="ARBA00022989"/>
    </source>
</evidence>
<dbReference type="Pfam" id="PF02080">
    <property type="entry name" value="TrkA_C"/>
    <property type="match status" value="1"/>
</dbReference>
<comment type="subcellular location">
    <subcellularLocation>
        <location evidence="1">Membrane</location>
        <topology evidence="1">Multi-pass membrane protein</topology>
    </subcellularLocation>
</comment>
<proteinExistence type="predicted"/>
<dbReference type="GO" id="GO:0005886">
    <property type="term" value="C:plasma membrane"/>
    <property type="evidence" value="ECO:0007669"/>
    <property type="project" value="TreeGrafter"/>
</dbReference>
<evidence type="ECO:0000256" key="2">
    <source>
        <dbReference type="ARBA" id="ARBA00022448"/>
    </source>
</evidence>
<keyword evidence="8" id="KW-0406">Ion transport</keyword>
<dbReference type="PANTHER" id="PTHR46157">
    <property type="entry name" value="K(+) EFFLUX ANTIPORTER 3, CHLOROPLASTIC"/>
    <property type="match status" value="1"/>
</dbReference>
<keyword evidence="4" id="KW-0633">Potassium transport</keyword>
<feature type="transmembrane region" description="Helical" evidence="10">
    <location>
        <begin position="176"/>
        <end position="197"/>
    </location>
</feature>
<feature type="transmembrane region" description="Helical" evidence="10">
    <location>
        <begin position="323"/>
        <end position="342"/>
    </location>
</feature>
<feature type="transmembrane region" description="Helical" evidence="10">
    <location>
        <begin position="354"/>
        <end position="374"/>
    </location>
</feature>
<evidence type="ECO:0000259" key="11">
    <source>
        <dbReference type="PROSITE" id="PS51201"/>
    </source>
</evidence>
<evidence type="ECO:0000256" key="10">
    <source>
        <dbReference type="SAM" id="Phobius"/>
    </source>
</evidence>
<dbReference type="GO" id="GO:1902600">
    <property type="term" value="P:proton transmembrane transport"/>
    <property type="evidence" value="ECO:0007669"/>
    <property type="project" value="InterPro"/>
</dbReference>
<feature type="transmembrane region" description="Helical" evidence="10">
    <location>
        <begin position="85"/>
        <end position="106"/>
    </location>
</feature>
<dbReference type="GO" id="GO:0006813">
    <property type="term" value="P:potassium ion transport"/>
    <property type="evidence" value="ECO:0007669"/>
    <property type="project" value="UniProtKB-KW"/>
</dbReference>
<dbReference type="EMBL" id="CYHH01000001">
    <property type="protein sequence ID" value="CUB04986.1"/>
    <property type="molecule type" value="Genomic_DNA"/>
</dbReference>
<name>A0A0K6IPG4_9PROT</name>
<evidence type="ECO:0000256" key="3">
    <source>
        <dbReference type="ARBA" id="ARBA00022449"/>
    </source>
</evidence>
<organism evidence="13 14">
    <name type="scientific">Tepidiphilus thermophilus</name>
    <dbReference type="NCBI Taxonomy" id="876478"/>
    <lineage>
        <taxon>Bacteria</taxon>
        <taxon>Pseudomonadati</taxon>
        <taxon>Pseudomonadota</taxon>
        <taxon>Hydrogenophilia</taxon>
        <taxon>Hydrogenophilales</taxon>
        <taxon>Hydrogenophilaceae</taxon>
        <taxon>Tepidiphilus</taxon>
    </lineage>
</organism>
<keyword evidence="14" id="KW-1185">Reference proteome</keyword>